<evidence type="ECO:0000259" key="6">
    <source>
        <dbReference type="Pfam" id="PF02662"/>
    </source>
</evidence>
<dbReference type="InterPro" id="IPR003813">
    <property type="entry name" value="MvhD/FlpD"/>
</dbReference>
<dbReference type="AlphaFoldDB" id="A0A4R1Q7F3"/>
<dbReference type="GO" id="GO:0051536">
    <property type="term" value="F:iron-sulfur cluster binding"/>
    <property type="evidence" value="ECO:0007669"/>
    <property type="project" value="UniProtKB-KW"/>
</dbReference>
<evidence type="ECO:0000256" key="4">
    <source>
        <dbReference type="ARBA" id="ARBA00023014"/>
    </source>
</evidence>
<dbReference type="EMBL" id="SLUI01000006">
    <property type="protein sequence ID" value="TCL37320.1"/>
    <property type="molecule type" value="Genomic_DNA"/>
</dbReference>
<evidence type="ECO:0000313" key="7">
    <source>
        <dbReference type="EMBL" id="TCL37320.1"/>
    </source>
</evidence>
<evidence type="ECO:0000256" key="3">
    <source>
        <dbReference type="ARBA" id="ARBA00023004"/>
    </source>
</evidence>
<feature type="region of interest" description="Disordered" evidence="5">
    <location>
        <begin position="132"/>
        <end position="155"/>
    </location>
</feature>
<dbReference type="GO" id="GO:0016491">
    <property type="term" value="F:oxidoreductase activity"/>
    <property type="evidence" value="ECO:0007669"/>
    <property type="project" value="UniProtKB-KW"/>
</dbReference>
<reference evidence="7 8" key="1">
    <citation type="submission" date="2019-03" db="EMBL/GenBank/DDBJ databases">
        <title>Genomic Encyclopedia of Type Strains, Phase IV (KMG-IV): sequencing the most valuable type-strain genomes for metagenomic binning, comparative biology and taxonomic classification.</title>
        <authorList>
            <person name="Goeker M."/>
        </authorList>
    </citation>
    <scope>NUCLEOTIDE SEQUENCE [LARGE SCALE GENOMIC DNA]</scope>
    <source>
        <strain evidence="7 8">DSM 15969</strain>
    </source>
</reference>
<accession>A0A4R1Q7F3</accession>
<keyword evidence="4" id="KW-0411">Iron-sulfur</keyword>
<feature type="compositionally biased region" description="Polar residues" evidence="5">
    <location>
        <begin position="144"/>
        <end position="155"/>
    </location>
</feature>
<evidence type="ECO:0000256" key="2">
    <source>
        <dbReference type="ARBA" id="ARBA00023002"/>
    </source>
</evidence>
<gene>
    <name evidence="7" type="ORF">EV210_106189</name>
</gene>
<name>A0A4R1Q7F3_9FIRM</name>
<evidence type="ECO:0000256" key="1">
    <source>
        <dbReference type="ARBA" id="ARBA00022723"/>
    </source>
</evidence>
<proteinExistence type="predicted"/>
<dbReference type="OrthoDB" id="9785566at2"/>
<keyword evidence="3" id="KW-0408">Iron</keyword>
<dbReference type="Pfam" id="PF02662">
    <property type="entry name" value="FlpD"/>
    <property type="match status" value="1"/>
</dbReference>
<dbReference type="GO" id="GO:0046872">
    <property type="term" value="F:metal ion binding"/>
    <property type="evidence" value="ECO:0007669"/>
    <property type="project" value="UniProtKB-KW"/>
</dbReference>
<comment type="caution">
    <text evidence="7">The sequence shown here is derived from an EMBL/GenBank/DDBJ whole genome shotgun (WGS) entry which is preliminary data.</text>
</comment>
<keyword evidence="1" id="KW-0479">Metal-binding</keyword>
<organism evidence="7 8">
    <name type="scientific">Anaerospora hongkongensis</name>
    <dbReference type="NCBI Taxonomy" id="244830"/>
    <lineage>
        <taxon>Bacteria</taxon>
        <taxon>Bacillati</taxon>
        <taxon>Bacillota</taxon>
        <taxon>Negativicutes</taxon>
        <taxon>Selenomonadales</taxon>
        <taxon>Sporomusaceae</taxon>
        <taxon>Anaerospora</taxon>
    </lineage>
</organism>
<dbReference type="Proteomes" id="UP000295063">
    <property type="component" value="Unassembled WGS sequence"/>
</dbReference>
<evidence type="ECO:0000313" key="8">
    <source>
        <dbReference type="Proteomes" id="UP000295063"/>
    </source>
</evidence>
<protein>
    <submittedName>
        <fullName evidence="7">Coenzyme F420-reducing hydrogenase delta subunit</fullName>
    </submittedName>
</protein>
<dbReference type="RefSeq" id="WP_132079724.1">
    <property type="nucleotide sequence ID" value="NZ_SLUI01000006.1"/>
</dbReference>
<keyword evidence="2" id="KW-0560">Oxidoreductase</keyword>
<feature type="domain" description="F420-non-reducing hydrogenase iron-sulfur subunit D" evidence="6">
    <location>
        <begin position="8"/>
        <end position="130"/>
    </location>
</feature>
<evidence type="ECO:0000256" key="5">
    <source>
        <dbReference type="SAM" id="MobiDB-lite"/>
    </source>
</evidence>
<keyword evidence="8" id="KW-1185">Reference proteome</keyword>
<sequence length="155" mass="16832">MSTFEPKIVAFCCYYCAYSAADLAGSMRLQYPANIRMIDLPCSGKIEQNLLLTAFEEGADGVYVAGCMEGDCHFLRGNFRARKRVEYVKKILDELGIGGERLAMYNLSGSMGPRFAEIAKEMTERIRALGPSPLNRAAGGMASEPSTPSLSEIGG</sequence>